<protein>
    <recommendedName>
        <fullName evidence="3">Nicastrin</fullName>
    </recommendedName>
</protein>
<dbReference type="InterPro" id="IPR041084">
    <property type="entry name" value="Ncstrn_small"/>
</dbReference>
<evidence type="ECO:0000256" key="8">
    <source>
        <dbReference type="ARBA" id="ARBA00023136"/>
    </source>
</evidence>
<comment type="caution">
    <text evidence="13">The sequence shown here is derived from an EMBL/GenBank/DDBJ whole genome shotgun (WGS) entry which is preliminary data.</text>
</comment>
<gene>
    <name evidence="13" type="ORF">PAPYR_5294</name>
</gene>
<keyword evidence="5 11" id="KW-0732">Signal</keyword>
<keyword evidence="9" id="KW-0325">Glycoprotein</keyword>
<evidence type="ECO:0000256" key="10">
    <source>
        <dbReference type="SAM" id="Phobius"/>
    </source>
</evidence>
<evidence type="ECO:0000313" key="14">
    <source>
        <dbReference type="Proteomes" id="UP001141327"/>
    </source>
</evidence>
<dbReference type="PANTHER" id="PTHR21092">
    <property type="entry name" value="NICASTRIN"/>
    <property type="match status" value="1"/>
</dbReference>
<dbReference type="Pfam" id="PF05450">
    <property type="entry name" value="Nicastrin"/>
    <property type="match status" value="1"/>
</dbReference>
<dbReference type="Proteomes" id="UP001141327">
    <property type="component" value="Unassembled WGS sequence"/>
</dbReference>
<evidence type="ECO:0000256" key="2">
    <source>
        <dbReference type="ARBA" id="ARBA00007717"/>
    </source>
</evidence>
<evidence type="ECO:0000256" key="4">
    <source>
        <dbReference type="ARBA" id="ARBA00022692"/>
    </source>
</evidence>
<organism evidence="13 14">
    <name type="scientific">Paratrimastix pyriformis</name>
    <dbReference type="NCBI Taxonomy" id="342808"/>
    <lineage>
        <taxon>Eukaryota</taxon>
        <taxon>Metamonada</taxon>
        <taxon>Preaxostyla</taxon>
        <taxon>Paratrimastigidae</taxon>
        <taxon>Paratrimastix</taxon>
    </lineage>
</organism>
<keyword evidence="6" id="KW-0914">Notch signaling pathway</keyword>
<dbReference type="EMBL" id="JAPMOS010000025">
    <property type="protein sequence ID" value="KAJ4458785.1"/>
    <property type="molecule type" value="Genomic_DNA"/>
</dbReference>
<sequence length="644" mass="67469">MRVNVGFYLCLLLVSLAQCEDLYSDTFYHFAASPSIRVLSRNGTFGSTSVWGGINGIIYPVLSEAGLAAFFSSTPTMGPMAVLLNGTLLSLTTVEKLFQIPSVHGIMVSFDPKTIPPVSSPEGRLPRPGDWHAEAKYPWNPYGDGLMEAKFARPLLLLSEADSAFLIACGQSNVERAFAAPVYWAHANIRMLAQSDSVTCLKRGLCGPIGGLSLWGHEGDLTDAAAKPRETVWLVAPFDSASAFLSLAPGGASEMAAVSALVGAVGAVHEYLRTHAALPMAFVYGLFDAEAWGATGSKKADGSCANPPMPTMKARRPFKELDLAKVRTVIGLGELYQAEGGMLHVHSEHGDPHAALVSTIVGLAQEAYAAGAINMSATAGPAETPGLPPCPAASFLGAIGGSAIQAAHIAGHGAHYLNPHRHSHYDLFHNASLACPAATLAARAALLSMGAPRADLAAVTADCTLVGQLAEALSRNMSSPWVRAMLGGPARTLPSEYAGVSSGADPTLPRLPAPRALVFRALARATGGPAGTCEADSRCEGRGQCINGTCYLGLQGPFAHPAHSPALRYQSGGWAFRDPAEEPAIATAPLWAESNWDRFVLRIYVAHGLGAQLGVFFGGLGALVLAEGIVIAVRARWARMLHTL</sequence>
<evidence type="ECO:0000256" key="6">
    <source>
        <dbReference type="ARBA" id="ARBA00022976"/>
    </source>
</evidence>
<accession>A0ABQ8UHS9</accession>
<feature type="transmembrane region" description="Helical" evidence="10">
    <location>
        <begin position="613"/>
        <end position="633"/>
    </location>
</feature>
<feature type="domain" description="Nicastrin small lobe" evidence="12">
    <location>
        <begin position="36"/>
        <end position="191"/>
    </location>
</feature>
<evidence type="ECO:0000256" key="9">
    <source>
        <dbReference type="ARBA" id="ARBA00023180"/>
    </source>
</evidence>
<name>A0ABQ8UHS9_9EUKA</name>
<keyword evidence="4 10" id="KW-0812">Transmembrane</keyword>
<feature type="signal peptide" evidence="11">
    <location>
        <begin position="1"/>
        <end position="19"/>
    </location>
</feature>
<dbReference type="InterPro" id="IPR008710">
    <property type="entry name" value="Nicastrin"/>
</dbReference>
<dbReference type="PANTHER" id="PTHR21092:SF0">
    <property type="entry name" value="NICASTRIN"/>
    <property type="match status" value="1"/>
</dbReference>
<evidence type="ECO:0000256" key="5">
    <source>
        <dbReference type="ARBA" id="ARBA00022729"/>
    </source>
</evidence>
<keyword evidence="8 10" id="KW-0472">Membrane</keyword>
<evidence type="ECO:0000259" key="12">
    <source>
        <dbReference type="Pfam" id="PF18266"/>
    </source>
</evidence>
<keyword evidence="7 10" id="KW-1133">Transmembrane helix</keyword>
<proteinExistence type="inferred from homology"/>
<keyword evidence="14" id="KW-1185">Reference proteome</keyword>
<evidence type="ECO:0000256" key="11">
    <source>
        <dbReference type="SAM" id="SignalP"/>
    </source>
</evidence>
<comment type="similarity">
    <text evidence="2">Belongs to the nicastrin family.</text>
</comment>
<reference evidence="13" key="1">
    <citation type="journal article" date="2022" name="bioRxiv">
        <title>Genomics of Preaxostyla Flagellates Illuminates Evolutionary Transitions and the Path Towards Mitochondrial Loss.</title>
        <authorList>
            <person name="Novak L.V.F."/>
            <person name="Treitli S.C."/>
            <person name="Pyrih J."/>
            <person name="Halakuc P."/>
            <person name="Pipaliya S.V."/>
            <person name="Vacek V."/>
            <person name="Brzon O."/>
            <person name="Soukal P."/>
            <person name="Eme L."/>
            <person name="Dacks J.B."/>
            <person name="Karnkowska A."/>
            <person name="Elias M."/>
            <person name="Hampl V."/>
        </authorList>
    </citation>
    <scope>NUCLEOTIDE SEQUENCE</scope>
    <source>
        <strain evidence="13">RCP-MX</strain>
    </source>
</reference>
<evidence type="ECO:0000256" key="7">
    <source>
        <dbReference type="ARBA" id="ARBA00022989"/>
    </source>
</evidence>
<evidence type="ECO:0000313" key="13">
    <source>
        <dbReference type="EMBL" id="KAJ4458785.1"/>
    </source>
</evidence>
<evidence type="ECO:0000256" key="3">
    <source>
        <dbReference type="ARBA" id="ARBA00015303"/>
    </source>
</evidence>
<dbReference type="Pfam" id="PF18266">
    <property type="entry name" value="Ncstrn_small"/>
    <property type="match status" value="1"/>
</dbReference>
<feature type="chain" id="PRO_5045870034" description="Nicastrin" evidence="11">
    <location>
        <begin position="20"/>
        <end position="644"/>
    </location>
</feature>
<comment type="subcellular location">
    <subcellularLocation>
        <location evidence="1">Membrane</location>
        <topology evidence="1">Single-pass type I membrane protein</topology>
    </subcellularLocation>
</comment>
<evidence type="ECO:0000256" key="1">
    <source>
        <dbReference type="ARBA" id="ARBA00004479"/>
    </source>
</evidence>